<dbReference type="GO" id="GO:0042302">
    <property type="term" value="F:structural constituent of cuticle"/>
    <property type="evidence" value="ECO:0007669"/>
    <property type="project" value="UniProtKB-UniRule"/>
</dbReference>
<feature type="compositionally biased region" description="Polar residues" evidence="3">
    <location>
        <begin position="53"/>
        <end position="64"/>
    </location>
</feature>
<reference evidence="4 5" key="1">
    <citation type="submission" date="2020-04" db="EMBL/GenBank/DDBJ databases">
        <authorList>
            <person name="Alioto T."/>
            <person name="Alioto T."/>
            <person name="Gomez Garrido J."/>
        </authorList>
    </citation>
    <scope>NUCLEOTIDE SEQUENCE [LARGE SCALE GENOMIC DNA]</scope>
</reference>
<keyword evidence="2" id="KW-0193">Cuticle</keyword>
<dbReference type="Gene3D" id="6.10.140.1230">
    <property type="match status" value="1"/>
</dbReference>
<dbReference type="Pfam" id="PF00379">
    <property type="entry name" value="Chitin_bind_4"/>
    <property type="match status" value="1"/>
</dbReference>
<dbReference type="GO" id="GO:0007034">
    <property type="term" value="P:vacuolar transport"/>
    <property type="evidence" value="ECO:0007669"/>
    <property type="project" value="InterPro"/>
</dbReference>
<evidence type="ECO:0000313" key="5">
    <source>
        <dbReference type="Proteomes" id="UP000494165"/>
    </source>
</evidence>
<comment type="caution">
    <text evidence="4">The sequence shown here is derived from an EMBL/GenBank/DDBJ whole genome shotgun (WGS) entry which is preliminary data.</text>
</comment>
<dbReference type="InterPro" id="IPR005024">
    <property type="entry name" value="Snf7_fam"/>
</dbReference>
<dbReference type="EMBL" id="CADEPI010000005">
    <property type="protein sequence ID" value="CAB3361017.1"/>
    <property type="molecule type" value="Genomic_DNA"/>
</dbReference>
<protein>
    <recommendedName>
        <fullName evidence="6">Charged multivesicular body protein 1b</fullName>
    </recommendedName>
</protein>
<feature type="region of interest" description="Disordered" evidence="3">
    <location>
        <begin position="53"/>
        <end position="72"/>
    </location>
</feature>
<dbReference type="AlphaFoldDB" id="A0A8S1BYY1"/>
<sequence>MKGSLVSRVVFQIFSLSTFMVALPFSALSYQLKNGKHLHKGYYDSTAQFVPSAAHQSYQQSQNHPQRHGSRAVAANNWVPRAAPYYQPQSNQHYSNHEDTQATYNEPQEHTPQPSRHEQLSADSHNSPSWGGADESSHDGSRVHFHVNGHKGPKSYRFGYDTGKGKARQFRYEERDNHGVVHGRYGYHDKHGKMHVFHYSAHPHHGYQAKEVDPHNKHSILPLAPQLAENNIICNLSLNSLTFETSLGQQHIRGHHVVVCYGEEPFQPEEEKAEKLKCKKAIQKGNLEGARIHAENAIRQKNQALNYLRMSARVDAVASRVQTALTTRKVTQSMAGVVKAMDSAMKSMNLEKISTLMDKFEHQFEDLDVQSSYMENAMSQTTTTTVPQNDVESLMMQVADEAGLELKMELPQEQLGTIGASTQVSQEQDELTQRLARLRQV</sequence>
<evidence type="ECO:0000256" key="2">
    <source>
        <dbReference type="PROSITE-ProRule" id="PRU00497"/>
    </source>
</evidence>
<feature type="compositionally biased region" description="Basic residues" evidence="3">
    <location>
        <begin position="143"/>
        <end position="154"/>
    </location>
</feature>
<name>A0A8S1BYY1_9INSE</name>
<evidence type="ECO:0000256" key="1">
    <source>
        <dbReference type="ARBA" id="ARBA00006190"/>
    </source>
</evidence>
<comment type="similarity">
    <text evidence="1">Belongs to the SNF7 family.</text>
</comment>
<feature type="region of interest" description="Disordered" evidence="3">
    <location>
        <begin position="87"/>
        <end position="160"/>
    </location>
</feature>
<gene>
    <name evidence="4" type="ORF">CLODIP_2_CD11456</name>
</gene>
<proteinExistence type="inferred from homology"/>
<dbReference type="OrthoDB" id="10266568at2759"/>
<evidence type="ECO:0008006" key="6">
    <source>
        <dbReference type="Google" id="ProtNLM"/>
    </source>
</evidence>
<dbReference type="PROSITE" id="PS51155">
    <property type="entry name" value="CHIT_BIND_RR_2"/>
    <property type="match status" value="1"/>
</dbReference>
<keyword evidence="5" id="KW-1185">Reference proteome</keyword>
<dbReference type="Proteomes" id="UP000494165">
    <property type="component" value="Unassembled WGS sequence"/>
</dbReference>
<feature type="compositionally biased region" description="Polar residues" evidence="3">
    <location>
        <begin position="101"/>
        <end position="114"/>
    </location>
</feature>
<evidence type="ECO:0000256" key="3">
    <source>
        <dbReference type="SAM" id="MobiDB-lite"/>
    </source>
</evidence>
<evidence type="ECO:0000313" key="4">
    <source>
        <dbReference type="EMBL" id="CAB3361017.1"/>
    </source>
</evidence>
<organism evidence="4 5">
    <name type="scientific">Cloeon dipterum</name>
    <dbReference type="NCBI Taxonomy" id="197152"/>
    <lineage>
        <taxon>Eukaryota</taxon>
        <taxon>Metazoa</taxon>
        <taxon>Ecdysozoa</taxon>
        <taxon>Arthropoda</taxon>
        <taxon>Hexapoda</taxon>
        <taxon>Insecta</taxon>
        <taxon>Pterygota</taxon>
        <taxon>Palaeoptera</taxon>
        <taxon>Ephemeroptera</taxon>
        <taxon>Pisciforma</taxon>
        <taxon>Baetidae</taxon>
        <taxon>Cloeon</taxon>
    </lineage>
</organism>
<dbReference type="Pfam" id="PF03357">
    <property type="entry name" value="Snf7"/>
    <property type="match status" value="1"/>
</dbReference>
<dbReference type="PANTHER" id="PTHR10476">
    <property type="entry name" value="CHARGED MULTIVESICULAR BODY PROTEIN"/>
    <property type="match status" value="1"/>
</dbReference>
<dbReference type="InterPro" id="IPR000618">
    <property type="entry name" value="Insect_cuticle"/>
</dbReference>
<accession>A0A8S1BYY1</accession>